<dbReference type="CDD" id="cd10027">
    <property type="entry name" value="UDG-F1-like"/>
    <property type="match status" value="1"/>
</dbReference>
<dbReference type="AlphaFoldDB" id="A0A448ZMF2"/>
<dbReference type="EMBL" id="CAACVS010000531">
    <property type="protein sequence ID" value="VEU43216.1"/>
    <property type="molecule type" value="Genomic_DNA"/>
</dbReference>
<evidence type="ECO:0000259" key="9">
    <source>
        <dbReference type="SMART" id="SM00986"/>
    </source>
</evidence>
<dbReference type="Pfam" id="PF03167">
    <property type="entry name" value="UDG"/>
    <property type="match status" value="1"/>
</dbReference>
<keyword evidence="5" id="KW-0496">Mitochondrion</keyword>
<comment type="similarity">
    <text evidence="1 5 7">Belongs to the uracil-DNA glycosylase (UDG) superfamily. UNG family.</text>
</comment>
<keyword evidence="4 5" id="KW-0234">DNA repair</keyword>
<comment type="catalytic activity">
    <reaction evidence="5 7">
        <text>Hydrolyzes single-stranded DNA or mismatched double-stranded DNA and polynucleotides, releasing free uracil.</text>
        <dbReference type="EC" id="3.2.2.27"/>
    </reaction>
</comment>
<dbReference type="SMART" id="SM00986">
    <property type="entry name" value="UDG"/>
    <property type="match status" value="1"/>
</dbReference>
<dbReference type="GO" id="GO:0005739">
    <property type="term" value="C:mitochondrion"/>
    <property type="evidence" value="ECO:0007669"/>
    <property type="project" value="UniProtKB-SubCell"/>
</dbReference>
<evidence type="ECO:0000313" key="10">
    <source>
        <dbReference type="EMBL" id="VEU43216.1"/>
    </source>
</evidence>
<keyword evidence="3 5" id="KW-0378">Hydrolase</keyword>
<evidence type="ECO:0000256" key="1">
    <source>
        <dbReference type="ARBA" id="ARBA00008184"/>
    </source>
</evidence>
<evidence type="ECO:0000256" key="2">
    <source>
        <dbReference type="ARBA" id="ARBA00022763"/>
    </source>
</evidence>
<dbReference type="PROSITE" id="PS00130">
    <property type="entry name" value="U_DNA_GLYCOSYLASE"/>
    <property type="match status" value="1"/>
</dbReference>
<dbReference type="GO" id="GO:0004844">
    <property type="term" value="F:uracil DNA N-glycosylase activity"/>
    <property type="evidence" value="ECO:0007669"/>
    <property type="project" value="UniProtKB-UniRule"/>
</dbReference>
<dbReference type="EC" id="3.2.2.27" evidence="5 7"/>
<dbReference type="Gene3D" id="3.40.470.10">
    <property type="entry name" value="Uracil-DNA glycosylase-like domain"/>
    <property type="match status" value="1"/>
</dbReference>
<evidence type="ECO:0000256" key="7">
    <source>
        <dbReference type="RuleBase" id="RU003780"/>
    </source>
</evidence>
<proteinExistence type="inferred from homology"/>
<comment type="function">
    <text evidence="5 7">Excises uracil residues from the DNA which can arise as a result of misincorporation of dUMP residues by DNA polymerase or due to deamination of cytosine.</text>
</comment>
<dbReference type="HAMAP" id="MF_00148">
    <property type="entry name" value="UDG"/>
    <property type="match status" value="1"/>
</dbReference>
<reference evidence="10 11" key="1">
    <citation type="submission" date="2019-01" db="EMBL/GenBank/DDBJ databases">
        <authorList>
            <person name="Ferrante I. M."/>
        </authorList>
    </citation>
    <scope>NUCLEOTIDE SEQUENCE [LARGE SCALE GENOMIC DNA]</scope>
    <source>
        <strain evidence="10 11">B856</strain>
    </source>
</reference>
<dbReference type="InterPro" id="IPR036895">
    <property type="entry name" value="Uracil-DNA_glycosylase-like_sf"/>
</dbReference>
<feature type="compositionally biased region" description="Basic and acidic residues" evidence="8">
    <location>
        <begin position="15"/>
        <end position="27"/>
    </location>
</feature>
<feature type="active site" description="Proton acceptor" evidence="5 6">
    <location>
        <position position="128"/>
    </location>
</feature>
<dbReference type="NCBIfam" id="NF003589">
    <property type="entry name" value="PRK05254.1-2"/>
    <property type="match status" value="1"/>
</dbReference>
<sequence>MITSFFKPKRVRASAGKENDSGEREETTTAVKKLRTHIDPPSKKNATLSPEAKELVSYLNHTNTDSDDSSSWRDALGKHISSPSFDRLATFVAKERNQKTVFPPVEDTFAALNLCPLSKVKVVIVGQDPYHGPGQAHGLCFSVRRGVPAPPSLRNVYKELLNDASIENFRSIPGHGNLERWARQGVLMINNVLTVRRGEAHSHKKKGWEAVTDEIIRAVDRANRRKQQIAEGGTKRGGVVFLLWGKPATEKATTALAGAASRHTIICTSHPSPLGATKTKSPFLGSRCFGRANEALRKMGHEEIDWRVDGPLAQE</sequence>
<dbReference type="GO" id="GO:0097510">
    <property type="term" value="P:base-excision repair, AP site formation via deaminated base removal"/>
    <property type="evidence" value="ECO:0007669"/>
    <property type="project" value="TreeGrafter"/>
</dbReference>
<evidence type="ECO:0000256" key="3">
    <source>
        <dbReference type="ARBA" id="ARBA00022801"/>
    </source>
</evidence>
<keyword evidence="5" id="KW-0539">Nucleus</keyword>
<dbReference type="NCBIfam" id="NF003592">
    <property type="entry name" value="PRK05254.1-5"/>
    <property type="match status" value="1"/>
</dbReference>
<feature type="region of interest" description="Disordered" evidence="8">
    <location>
        <begin position="1"/>
        <end position="50"/>
    </location>
</feature>
<dbReference type="InterPro" id="IPR005122">
    <property type="entry name" value="Uracil-DNA_glycosylase-like"/>
</dbReference>
<dbReference type="OrthoDB" id="10031947at2759"/>
<dbReference type="PANTHER" id="PTHR11264:SF0">
    <property type="entry name" value="URACIL-DNA GLYCOSYLASE"/>
    <property type="match status" value="1"/>
</dbReference>
<evidence type="ECO:0000256" key="5">
    <source>
        <dbReference type="HAMAP-Rule" id="MF_03166"/>
    </source>
</evidence>
<comment type="subcellular location">
    <subcellularLocation>
        <location evidence="5">Mitochondrion</location>
    </subcellularLocation>
    <subcellularLocation>
        <location evidence="5">Nucleus</location>
    </subcellularLocation>
</comment>
<organism evidence="10 11">
    <name type="scientific">Pseudo-nitzschia multistriata</name>
    <dbReference type="NCBI Taxonomy" id="183589"/>
    <lineage>
        <taxon>Eukaryota</taxon>
        <taxon>Sar</taxon>
        <taxon>Stramenopiles</taxon>
        <taxon>Ochrophyta</taxon>
        <taxon>Bacillariophyta</taxon>
        <taxon>Bacillariophyceae</taxon>
        <taxon>Bacillariophycidae</taxon>
        <taxon>Bacillariales</taxon>
        <taxon>Bacillariaceae</taxon>
        <taxon>Pseudo-nitzschia</taxon>
    </lineage>
</organism>
<protein>
    <recommendedName>
        <fullName evidence="5 7">Uracil-DNA glycosylase</fullName>
        <shortName evidence="5">UDG</shortName>
        <ecNumber evidence="5 7">3.2.2.27</ecNumber>
    </recommendedName>
</protein>
<dbReference type="PANTHER" id="PTHR11264">
    <property type="entry name" value="URACIL-DNA GLYCOSYLASE"/>
    <property type="match status" value="1"/>
</dbReference>
<dbReference type="NCBIfam" id="TIGR00628">
    <property type="entry name" value="ung"/>
    <property type="match status" value="1"/>
</dbReference>
<evidence type="ECO:0000256" key="6">
    <source>
        <dbReference type="PROSITE-ProRule" id="PRU10072"/>
    </source>
</evidence>
<keyword evidence="11" id="KW-1185">Reference proteome</keyword>
<dbReference type="Proteomes" id="UP000291116">
    <property type="component" value="Unassembled WGS sequence"/>
</dbReference>
<dbReference type="GO" id="GO:0005634">
    <property type="term" value="C:nucleus"/>
    <property type="evidence" value="ECO:0007669"/>
    <property type="project" value="UniProtKB-SubCell"/>
</dbReference>
<dbReference type="InterPro" id="IPR002043">
    <property type="entry name" value="UDG_fam1"/>
</dbReference>
<dbReference type="SUPFAM" id="SSF52141">
    <property type="entry name" value="Uracil-DNA glycosylase-like"/>
    <property type="match status" value="1"/>
</dbReference>
<dbReference type="NCBIfam" id="NF003588">
    <property type="entry name" value="PRK05254.1-1"/>
    <property type="match status" value="1"/>
</dbReference>
<evidence type="ECO:0000313" key="11">
    <source>
        <dbReference type="Proteomes" id="UP000291116"/>
    </source>
</evidence>
<dbReference type="SMART" id="SM00987">
    <property type="entry name" value="UreE_C"/>
    <property type="match status" value="1"/>
</dbReference>
<dbReference type="InterPro" id="IPR018085">
    <property type="entry name" value="Ura-DNA_Glyclase_AS"/>
</dbReference>
<accession>A0A448ZMF2</accession>
<keyword evidence="2 5" id="KW-0227">DNA damage</keyword>
<feature type="domain" description="Uracil-DNA glycosylase-like" evidence="9">
    <location>
        <begin position="113"/>
        <end position="296"/>
    </location>
</feature>
<evidence type="ECO:0000256" key="8">
    <source>
        <dbReference type="SAM" id="MobiDB-lite"/>
    </source>
</evidence>
<evidence type="ECO:0000256" key="4">
    <source>
        <dbReference type="ARBA" id="ARBA00023204"/>
    </source>
</evidence>
<name>A0A448ZMF2_9STRA</name>
<gene>
    <name evidence="10" type="ORF">PSNMU_V1.4_AUG-EV-PASAV3_0102650</name>
</gene>